<dbReference type="Proteomes" id="UP000198341">
    <property type="component" value="Chromosome 3"/>
</dbReference>
<feature type="compositionally biased region" description="Basic residues" evidence="1">
    <location>
        <begin position="294"/>
        <end position="307"/>
    </location>
</feature>
<feature type="region of interest" description="Disordered" evidence="1">
    <location>
        <begin position="1"/>
        <end position="41"/>
    </location>
</feature>
<dbReference type="RefSeq" id="XP_007514214.1">
    <property type="nucleotide sequence ID" value="XM_007514152.1"/>
</dbReference>
<evidence type="ECO:0000256" key="2">
    <source>
        <dbReference type="SAM" id="Phobius"/>
    </source>
</evidence>
<feature type="compositionally biased region" description="Basic and acidic residues" evidence="1">
    <location>
        <begin position="11"/>
        <end position="31"/>
    </location>
</feature>
<name>K8ECF9_9CHLO</name>
<keyword evidence="2" id="KW-1133">Transmembrane helix</keyword>
<keyword evidence="4" id="KW-1185">Reference proteome</keyword>
<sequence length="622" mass="67260">MQHRSSNADTIRAESEKVRQANEERLREKRMQKSSRSSGSASPGAIIFSILVLVAIAVFAIGHPSGQKLSNQASRKFGLGGWSSNGGDFDVDSSGGDAVDVSEELAPSETMSEEDREEIAAEEAEEAQEEAAEEAAEMGLNNDAAEAVPSRSNMDSMARWAALGVPEVCIRPGVAPSGVIPGLELHDRYDDAFYTKPAGTTAAHTDKVQHTEEQQAEHEDAKEELQDAKEDLKDAVEELKEEIIEEKEEEAELAAEEGVTISDEEQTEDETKLEVGQEDAETIAGASSDEGEKRRARSLLGKQKKAGGRITGTPLTATSVQNVPLASASFGRERYAGPETNPLLVEGMSENADDIDQADTEQRVMFEVAKLSLFDIACQFANAECADAAALQLAAALRADAEAVINPDVSPEELTEVSARLSTLHSNPRTMLNSSKLPAMGKSGELGSCALTSDAEYDPSGQRFDATVSRFASVIDVHDTLVYCAPDSKFCKFTKLTEPITETTVRLDAASYLMAKAAGKTIHSILANDEGLGRGISNWGYEGEPTHNFITTLMLLRSGLCARLDVYGQPSIPLDWFRSQGYGHITAIPGDSEEDQKLAKTLVQERYAYRVVMDQGKMCFFK</sequence>
<protein>
    <recommendedName>
        <fullName evidence="5">Transmembrane protein</fullName>
    </recommendedName>
</protein>
<evidence type="ECO:0000313" key="4">
    <source>
        <dbReference type="Proteomes" id="UP000198341"/>
    </source>
</evidence>
<dbReference type="OrthoDB" id="10410024at2759"/>
<proteinExistence type="predicted"/>
<feature type="region of interest" description="Disordered" evidence="1">
    <location>
        <begin position="200"/>
        <end position="228"/>
    </location>
</feature>
<keyword evidence="2" id="KW-0472">Membrane</keyword>
<feature type="compositionally biased region" description="Acidic residues" evidence="1">
    <location>
        <begin position="111"/>
        <end position="136"/>
    </location>
</feature>
<feature type="compositionally biased region" description="Acidic residues" evidence="1">
    <location>
        <begin position="246"/>
        <end position="255"/>
    </location>
</feature>
<evidence type="ECO:0000256" key="1">
    <source>
        <dbReference type="SAM" id="MobiDB-lite"/>
    </source>
</evidence>
<feature type="compositionally biased region" description="Low complexity" evidence="1">
    <location>
        <begin position="88"/>
        <end position="99"/>
    </location>
</feature>
<dbReference type="AlphaFoldDB" id="K8ECF9"/>
<dbReference type="EMBL" id="FO082276">
    <property type="protein sequence ID" value="CCO15651.1"/>
    <property type="molecule type" value="Genomic_DNA"/>
</dbReference>
<dbReference type="GeneID" id="19016625"/>
<feature type="compositionally biased region" description="Basic and acidic residues" evidence="1">
    <location>
        <begin position="204"/>
        <end position="228"/>
    </location>
</feature>
<evidence type="ECO:0008006" key="5">
    <source>
        <dbReference type="Google" id="ProtNLM"/>
    </source>
</evidence>
<reference evidence="3 4" key="1">
    <citation type="submission" date="2011-10" db="EMBL/GenBank/DDBJ databases">
        <authorList>
            <person name="Genoscope - CEA"/>
        </authorList>
    </citation>
    <scope>NUCLEOTIDE SEQUENCE [LARGE SCALE GENOMIC DNA]</scope>
    <source>
        <strain evidence="3 4">RCC 1105</strain>
    </source>
</reference>
<organism evidence="3 4">
    <name type="scientific">Bathycoccus prasinos</name>
    <dbReference type="NCBI Taxonomy" id="41875"/>
    <lineage>
        <taxon>Eukaryota</taxon>
        <taxon>Viridiplantae</taxon>
        <taxon>Chlorophyta</taxon>
        <taxon>Mamiellophyceae</taxon>
        <taxon>Mamiellales</taxon>
        <taxon>Bathycoccaceae</taxon>
        <taxon>Bathycoccus</taxon>
    </lineage>
</organism>
<feature type="region of interest" description="Disordered" evidence="1">
    <location>
        <begin position="246"/>
        <end position="315"/>
    </location>
</feature>
<dbReference type="KEGG" id="bpg:Bathy03g00870"/>
<keyword evidence="2" id="KW-0812">Transmembrane</keyword>
<feature type="region of interest" description="Disordered" evidence="1">
    <location>
        <begin position="88"/>
        <end position="138"/>
    </location>
</feature>
<accession>K8ECF9</accession>
<gene>
    <name evidence="3" type="ORF">Bathy03g00870</name>
</gene>
<feature type="transmembrane region" description="Helical" evidence="2">
    <location>
        <begin position="39"/>
        <end position="62"/>
    </location>
</feature>
<evidence type="ECO:0000313" key="3">
    <source>
        <dbReference type="EMBL" id="CCO15651.1"/>
    </source>
</evidence>